<dbReference type="InterPro" id="IPR001148">
    <property type="entry name" value="CA_dom"/>
</dbReference>
<evidence type="ECO:0000259" key="9">
    <source>
        <dbReference type="PROSITE" id="PS51144"/>
    </source>
</evidence>
<dbReference type="InterPro" id="IPR018338">
    <property type="entry name" value="Carbonic_anhydrase_a-class_CS"/>
</dbReference>
<keyword evidence="11" id="KW-1185">Reference proteome</keyword>
<dbReference type="OrthoDB" id="429145at2759"/>
<dbReference type="PROSITE" id="PS00162">
    <property type="entry name" value="ALPHA_CA_1"/>
    <property type="match status" value="1"/>
</dbReference>
<keyword evidence="8" id="KW-0472">Membrane</keyword>
<dbReference type="PROSITE" id="PS51144">
    <property type="entry name" value="ALPHA_CA_2"/>
    <property type="match status" value="1"/>
</dbReference>
<evidence type="ECO:0000256" key="4">
    <source>
        <dbReference type="ARBA" id="ARBA00022833"/>
    </source>
</evidence>
<comment type="caution">
    <text evidence="10">The sequence shown here is derived from an EMBL/GenBank/DDBJ whole genome shotgun (WGS) entry which is preliminary data.</text>
</comment>
<protein>
    <recommendedName>
        <fullName evidence="2 6">Carbonic anhydrase</fullName>
        <ecNumber evidence="2 6">4.2.1.1</ecNumber>
    </recommendedName>
</protein>
<dbReference type="InterPro" id="IPR041891">
    <property type="entry name" value="Alpha_CA_prokaryot-like"/>
</dbReference>
<evidence type="ECO:0000256" key="3">
    <source>
        <dbReference type="ARBA" id="ARBA00022723"/>
    </source>
</evidence>
<dbReference type="InterPro" id="IPR023561">
    <property type="entry name" value="Carbonic_anhydrase_a-class"/>
</dbReference>
<dbReference type="GO" id="GO:0006730">
    <property type="term" value="P:one-carbon metabolic process"/>
    <property type="evidence" value="ECO:0007669"/>
    <property type="project" value="TreeGrafter"/>
</dbReference>
<evidence type="ECO:0000256" key="8">
    <source>
        <dbReference type="SAM" id="Phobius"/>
    </source>
</evidence>
<dbReference type="PANTHER" id="PTHR18952:SF208">
    <property type="entry name" value="CARBONIC ANHYDRASE XA-RELATED"/>
    <property type="match status" value="1"/>
</dbReference>
<name>A0A200R9U8_MACCD</name>
<dbReference type="InParanoid" id="A0A200R9U8"/>
<feature type="domain" description="Alpha-carbonic anhydrase" evidence="9">
    <location>
        <begin position="43"/>
        <end position="282"/>
    </location>
</feature>
<dbReference type="EMBL" id="MVGT01000186">
    <property type="protein sequence ID" value="OVA19499.1"/>
    <property type="molecule type" value="Genomic_DNA"/>
</dbReference>
<accession>A0A200R9U8</accession>
<dbReference type="PANTHER" id="PTHR18952">
    <property type="entry name" value="CARBONIC ANHYDRASE"/>
    <property type="match status" value="1"/>
</dbReference>
<feature type="region of interest" description="Disordered" evidence="7">
    <location>
        <begin position="39"/>
        <end position="58"/>
    </location>
</feature>
<proteinExistence type="inferred from homology"/>
<dbReference type="STRING" id="56857.A0A200R9U8"/>
<dbReference type="Proteomes" id="UP000195402">
    <property type="component" value="Unassembled WGS sequence"/>
</dbReference>
<comment type="function">
    <text evidence="6">Reversible hydration of carbon dioxide.</text>
</comment>
<dbReference type="OMA" id="VPREAQY"/>
<evidence type="ECO:0000256" key="6">
    <source>
        <dbReference type="RuleBase" id="RU367011"/>
    </source>
</evidence>
<organism evidence="10 11">
    <name type="scientific">Macleaya cordata</name>
    <name type="common">Five-seeded plume-poppy</name>
    <name type="synonym">Bocconia cordata</name>
    <dbReference type="NCBI Taxonomy" id="56857"/>
    <lineage>
        <taxon>Eukaryota</taxon>
        <taxon>Viridiplantae</taxon>
        <taxon>Streptophyta</taxon>
        <taxon>Embryophyta</taxon>
        <taxon>Tracheophyta</taxon>
        <taxon>Spermatophyta</taxon>
        <taxon>Magnoliopsida</taxon>
        <taxon>Ranunculales</taxon>
        <taxon>Papaveraceae</taxon>
        <taxon>Papaveroideae</taxon>
        <taxon>Macleaya</taxon>
    </lineage>
</organism>
<dbReference type="AlphaFoldDB" id="A0A200R9U8"/>
<dbReference type="InterPro" id="IPR036398">
    <property type="entry name" value="CA_dom_sf"/>
</dbReference>
<dbReference type="Pfam" id="PF00194">
    <property type="entry name" value="Carb_anhydrase"/>
    <property type="match status" value="1"/>
</dbReference>
<dbReference type="Gene3D" id="3.10.200.10">
    <property type="entry name" value="Alpha carbonic anhydrase"/>
    <property type="match status" value="1"/>
</dbReference>
<keyword evidence="5 6" id="KW-0456">Lyase</keyword>
<feature type="compositionally biased region" description="Basic and acidic residues" evidence="7">
    <location>
        <begin position="40"/>
        <end position="58"/>
    </location>
</feature>
<keyword evidence="3 6" id="KW-0479">Metal-binding</keyword>
<dbReference type="SUPFAM" id="SSF51069">
    <property type="entry name" value="Carbonic anhydrase"/>
    <property type="match status" value="1"/>
</dbReference>
<comment type="cofactor">
    <cofactor evidence="1 6">
        <name>Zn(2+)</name>
        <dbReference type="ChEBI" id="CHEBI:29105"/>
    </cofactor>
</comment>
<dbReference type="CDD" id="cd03124">
    <property type="entry name" value="alpha_CA_prokaryotic_like"/>
    <property type="match status" value="1"/>
</dbReference>
<reference evidence="10 11" key="1">
    <citation type="journal article" date="2017" name="Mol. Plant">
        <title>The Genome of Medicinal Plant Macleaya cordata Provides New Insights into Benzylisoquinoline Alkaloids Metabolism.</title>
        <authorList>
            <person name="Liu X."/>
            <person name="Liu Y."/>
            <person name="Huang P."/>
            <person name="Ma Y."/>
            <person name="Qing Z."/>
            <person name="Tang Q."/>
            <person name="Cao H."/>
            <person name="Cheng P."/>
            <person name="Zheng Y."/>
            <person name="Yuan Z."/>
            <person name="Zhou Y."/>
            <person name="Liu J."/>
            <person name="Tang Z."/>
            <person name="Zhuo Y."/>
            <person name="Zhang Y."/>
            <person name="Yu L."/>
            <person name="Huang J."/>
            <person name="Yang P."/>
            <person name="Peng Q."/>
            <person name="Zhang J."/>
            <person name="Jiang W."/>
            <person name="Zhang Z."/>
            <person name="Lin K."/>
            <person name="Ro D.K."/>
            <person name="Chen X."/>
            <person name="Xiong X."/>
            <person name="Shang Y."/>
            <person name="Huang S."/>
            <person name="Zeng J."/>
        </authorList>
    </citation>
    <scope>NUCLEOTIDE SEQUENCE [LARGE SCALE GENOMIC DNA]</scope>
    <source>
        <strain evidence="11">cv. BLH2017</strain>
        <tissue evidence="10">Root</tissue>
    </source>
</reference>
<gene>
    <name evidence="10" type="ORF">BVC80_9057g81</name>
</gene>
<comment type="similarity">
    <text evidence="6">Belongs to the alpha-carbonic anhydrase family.</text>
</comment>
<sequence>MKIINQGNHQYYLFKISYLLLAIIAILIIHSKPTTSQEVENEREFDYSEESEKGPEHWGELHEEWEACKNGEMQSPIDLLHKRVEVVSKLGKLKRCYKPSNAILKNRGHDISLQWIGGGAGSVKINGTDYELQQCHWHSPSEHTINGKRFDLEMHLVHLSPDHSLVNRIKVTGIMFRIGRPDPFLSELEKEIMSIADSKENITVGVVDPRHIKMWDREYYYRYMGSLTVPPCTEGVLWTISKRIRTVSKKQVELLRTAVHDHAERNARPLQSLNAREIHLYDPNFRGHDVDALDKSHY</sequence>
<dbReference type="EC" id="4.2.1.1" evidence="2 6"/>
<keyword evidence="8" id="KW-0812">Transmembrane</keyword>
<feature type="transmembrane region" description="Helical" evidence="8">
    <location>
        <begin position="12"/>
        <end position="30"/>
    </location>
</feature>
<dbReference type="GO" id="GO:0008270">
    <property type="term" value="F:zinc ion binding"/>
    <property type="evidence" value="ECO:0007669"/>
    <property type="project" value="UniProtKB-UniRule"/>
</dbReference>
<evidence type="ECO:0000256" key="1">
    <source>
        <dbReference type="ARBA" id="ARBA00001947"/>
    </source>
</evidence>
<keyword evidence="4 6" id="KW-0862">Zinc</keyword>
<evidence type="ECO:0000256" key="2">
    <source>
        <dbReference type="ARBA" id="ARBA00012925"/>
    </source>
</evidence>
<evidence type="ECO:0000256" key="7">
    <source>
        <dbReference type="SAM" id="MobiDB-lite"/>
    </source>
</evidence>
<dbReference type="SMART" id="SM01057">
    <property type="entry name" value="Carb_anhydrase"/>
    <property type="match status" value="1"/>
</dbReference>
<dbReference type="GO" id="GO:0004089">
    <property type="term" value="F:carbonate dehydratase activity"/>
    <property type="evidence" value="ECO:0007669"/>
    <property type="project" value="UniProtKB-UniRule"/>
</dbReference>
<comment type="catalytic activity">
    <reaction evidence="6">
        <text>hydrogencarbonate + H(+) = CO2 + H2O</text>
        <dbReference type="Rhea" id="RHEA:10748"/>
        <dbReference type="ChEBI" id="CHEBI:15377"/>
        <dbReference type="ChEBI" id="CHEBI:15378"/>
        <dbReference type="ChEBI" id="CHEBI:16526"/>
        <dbReference type="ChEBI" id="CHEBI:17544"/>
        <dbReference type="EC" id="4.2.1.1"/>
    </reaction>
</comment>
<evidence type="ECO:0000313" key="10">
    <source>
        <dbReference type="EMBL" id="OVA19499.1"/>
    </source>
</evidence>
<evidence type="ECO:0000256" key="5">
    <source>
        <dbReference type="ARBA" id="ARBA00023239"/>
    </source>
</evidence>
<evidence type="ECO:0000313" key="11">
    <source>
        <dbReference type="Proteomes" id="UP000195402"/>
    </source>
</evidence>
<keyword evidence="8" id="KW-1133">Transmembrane helix</keyword>